<evidence type="ECO:0000256" key="2">
    <source>
        <dbReference type="ARBA" id="ARBA00022748"/>
    </source>
</evidence>
<dbReference type="GO" id="GO:0017004">
    <property type="term" value="P:cytochrome complex assembly"/>
    <property type="evidence" value="ECO:0007669"/>
    <property type="project" value="UniProtKB-KW"/>
</dbReference>
<dbReference type="InterPro" id="IPR013766">
    <property type="entry name" value="Thioredoxin_domain"/>
</dbReference>
<dbReference type="EMBL" id="JAKQYM010000006">
    <property type="protein sequence ID" value="MCI2229331.1"/>
    <property type="molecule type" value="Genomic_DNA"/>
</dbReference>
<dbReference type="RefSeq" id="WP_242178459.1">
    <property type="nucleotide sequence ID" value="NZ_JAKQYM010000006.1"/>
</dbReference>
<feature type="domain" description="Thioredoxin" evidence="5">
    <location>
        <begin position="24"/>
        <end position="172"/>
    </location>
</feature>
<keyword evidence="2" id="KW-0201">Cytochrome c-type biogenesis</keyword>
<dbReference type="Gene3D" id="3.40.30.10">
    <property type="entry name" value="Glutaredoxin"/>
    <property type="match status" value="1"/>
</dbReference>
<organism evidence="6 7">
    <name type="scientific">Polaribacter marinus</name>
    <dbReference type="NCBI Taxonomy" id="2916838"/>
    <lineage>
        <taxon>Bacteria</taxon>
        <taxon>Pseudomonadati</taxon>
        <taxon>Bacteroidota</taxon>
        <taxon>Flavobacteriia</taxon>
        <taxon>Flavobacteriales</taxon>
        <taxon>Flavobacteriaceae</taxon>
    </lineage>
</organism>
<dbReference type="CDD" id="cd02966">
    <property type="entry name" value="TlpA_like_family"/>
    <property type="match status" value="1"/>
</dbReference>
<keyword evidence="4" id="KW-0676">Redox-active center</keyword>
<evidence type="ECO:0000313" key="6">
    <source>
        <dbReference type="EMBL" id="MCI2229331.1"/>
    </source>
</evidence>
<dbReference type="GO" id="GO:0030313">
    <property type="term" value="C:cell envelope"/>
    <property type="evidence" value="ECO:0007669"/>
    <property type="project" value="UniProtKB-SubCell"/>
</dbReference>
<evidence type="ECO:0000256" key="4">
    <source>
        <dbReference type="ARBA" id="ARBA00023284"/>
    </source>
</evidence>
<evidence type="ECO:0000256" key="3">
    <source>
        <dbReference type="ARBA" id="ARBA00023157"/>
    </source>
</evidence>
<dbReference type="Proteomes" id="UP001139369">
    <property type="component" value="Unassembled WGS sequence"/>
</dbReference>
<gene>
    <name evidence="6" type="ORF">MC378_09155</name>
</gene>
<proteinExistence type="predicted"/>
<dbReference type="PANTHER" id="PTHR42852">
    <property type="entry name" value="THIOL:DISULFIDE INTERCHANGE PROTEIN DSBE"/>
    <property type="match status" value="1"/>
</dbReference>
<protein>
    <submittedName>
        <fullName evidence="6">TlpA family protein disulfide reductase</fullName>
    </submittedName>
</protein>
<accession>A0A9X2AJA6</accession>
<evidence type="ECO:0000313" key="7">
    <source>
        <dbReference type="Proteomes" id="UP001139369"/>
    </source>
</evidence>
<dbReference type="PANTHER" id="PTHR42852:SF6">
    <property type="entry name" value="THIOL:DISULFIDE INTERCHANGE PROTEIN DSBE"/>
    <property type="match status" value="1"/>
</dbReference>
<dbReference type="SUPFAM" id="SSF52833">
    <property type="entry name" value="Thioredoxin-like"/>
    <property type="match status" value="1"/>
</dbReference>
<reference evidence="6" key="1">
    <citation type="submission" date="2022-02" db="EMBL/GenBank/DDBJ databases">
        <title>Polaribacter sp. MSW13, isolated from seawater.</title>
        <authorList>
            <person name="Kristyanto S."/>
            <person name="Jung J."/>
            <person name="Jeon C.O."/>
        </authorList>
    </citation>
    <scope>NUCLEOTIDE SEQUENCE</scope>
    <source>
        <strain evidence="6">MSW13</strain>
    </source>
</reference>
<dbReference type="InterPro" id="IPR036249">
    <property type="entry name" value="Thioredoxin-like_sf"/>
</dbReference>
<dbReference type="AlphaFoldDB" id="A0A9X2AJA6"/>
<evidence type="ECO:0000256" key="1">
    <source>
        <dbReference type="ARBA" id="ARBA00004196"/>
    </source>
</evidence>
<dbReference type="Pfam" id="PF13905">
    <property type="entry name" value="Thioredoxin_8"/>
    <property type="match status" value="1"/>
</dbReference>
<name>A0A9X2AJA6_9FLAO</name>
<dbReference type="InterPro" id="IPR012336">
    <property type="entry name" value="Thioredoxin-like_fold"/>
</dbReference>
<keyword evidence="7" id="KW-1185">Reference proteome</keyword>
<dbReference type="PROSITE" id="PS51352">
    <property type="entry name" value="THIOREDOXIN_2"/>
    <property type="match status" value="1"/>
</dbReference>
<comment type="caution">
    <text evidence="6">The sequence shown here is derived from an EMBL/GenBank/DDBJ whole genome shotgun (WGS) entry which is preliminary data.</text>
</comment>
<keyword evidence="3" id="KW-1015">Disulfide bond</keyword>
<sequence>MMKKAFLILTLIMICFSCKKNKQIKKSEIAKETTDKYINFNKYTFNTINKTKEKVSLSEGKKYILDFWYLECAPCVKQHKQLQEYQNQLLKNDIEIIGISIDRSQKNWREYLVEHQYNWKNYNQFNEENDLKNDLDIKLFPTYYYVDGKGVIFKKFNSFQKAITYLNLEISL</sequence>
<comment type="subcellular location">
    <subcellularLocation>
        <location evidence="1">Cell envelope</location>
    </subcellularLocation>
</comment>
<evidence type="ECO:0000259" key="5">
    <source>
        <dbReference type="PROSITE" id="PS51352"/>
    </source>
</evidence>
<dbReference type="InterPro" id="IPR050553">
    <property type="entry name" value="Thioredoxin_ResA/DsbE_sf"/>
</dbReference>